<keyword evidence="4" id="KW-0963">Cytoplasm</keyword>
<organism evidence="10 11">
    <name type="scientific">Agrococcus versicolor</name>
    <dbReference type="NCBI Taxonomy" id="501482"/>
    <lineage>
        <taxon>Bacteria</taxon>
        <taxon>Bacillati</taxon>
        <taxon>Actinomycetota</taxon>
        <taxon>Actinomycetes</taxon>
        <taxon>Micrococcales</taxon>
        <taxon>Microbacteriaceae</taxon>
        <taxon>Agrococcus</taxon>
    </lineage>
</organism>
<sequence length="212" mass="23367">MALTPDDIVNRTFETTRFRDGYDQDEVDNFLDEIVAEFRALTTEKERLEARVAELESGAPAATTAEVAPVASAPAPEPEPVVEAPAPAAQAAPETPSSSVSPEGLLALAQRVHDEHVAEGQRRKDELVAQAETQAAEVEEAATRRRADLEKEFDATKTQLELEKAELETKIDELKTFERDYRLRLRGYIESQLRDLDRTAFAFGGSSAPAQQ</sequence>
<evidence type="ECO:0000256" key="4">
    <source>
        <dbReference type="ARBA" id="ARBA00022490"/>
    </source>
</evidence>
<keyword evidence="5" id="KW-0132">Cell division</keyword>
<gene>
    <name evidence="10" type="ORF">GCM10009846_23100</name>
</gene>
<dbReference type="InterPro" id="IPR019933">
    <property type="entry name" value="DivIVA_domain"/>
</dbReference>
<evidence type="ECO:0000256" key="7">
    <source>
        <dbReference type="ARBA" id="ARBA00023306"/>
    </source>
</evidence>
<comment type="caution">
    <text evidence="10">The sequence shown here is derived from an EMBL/GenBank/DDBJ whole genome shotgun (WGS) entry which is preliminary data.</text>
</comment>
<evidence type="ECO:0000256" key="1">
    <source>
        <dbReference type="ARBA" id="ARBA00004496"/>
    </source>
</evidence>
<evidence type="ECO:0000256" key="6">
    <source>
        <dbReference type="ARBA" id="ARBA00023054"/>
    </source>
</evidence>
<feature type="compositionally biased region" description="Low complexity" evidence="9">
    <location>
        <begin position="59"/>
        <end position="74"/>
    </location>
</feature>
<evidence type="ECO:0000256" key="9">
    <source>
        <dbReference type="SAM" id="MobiDB-lite"/>
    </source>
</evidence>
<reference evidence="11" key="1">
    <citation type="journal article" date="2019" name="Int. J. Syst. Evol. Microbiol.">
        <title>The Global Catalogue of Microorganisms (GCM) 10K type strain sequencing project: providing services to taxonomists for standard genome sequencing and annotation.</title>
        <authorList>
            <consortium name="The Broad Institute Genomics Platform"/>
            <consortium name="The Broad Institute Genome Sequencing Center for Infectious Disease"/>
            <person name="Wu L."/>
            <person name="Ma J."/>
        </authorList>
    </citation>
    <scope>NUCLEOTIDE SEQUENCE [LARGE SCALE GENOMIC DNA]</scope>
    <source>
        <strain evidence="11">JCM 16026</strain>
    </source>
</reference>
<feature type="compositionally biased region" description="Low complexity" evidence="9">
    <location>
        <begin position="81"/>
        <end position="99"/>
    </location>
</feature>
<dbReference type="NCBIfam" id="TIGR03544">
    <property type="entry name" value="DivI1A_domain"/>
    <property type="match status" value="1"/>
</dbReference>
<dbReference type="PANTHER" id="PTHR35794">
    <property type="entry name" value="CELL DIVISION PROTEIN DIVIVA"/>
    <property type="match status" value="1"/>
</dbReference>
<keyword evidence="11" id="KW-1185">Reference proteome</keyword>
<dbReference type="Proteomes" id="UP001501599">
    <property type="component" value="Unassembled WGS sequence"/>
</dbReference>
<dbReference type="PANTHER" id="PTHR35794:SF2">
    <property type="entry name" value="CELL DIVISION PROTEIN DIVIVA"/>
    <property type="match status" value="1"/>
</dbReference>
<protein>
    <recommendedName>
        <fullName evidence="3">Cell wall synthesis protein Wag31</fullName>
    </recommendedName>
    <alternativeName>
        <fullName evidence="8">Antigen 84</fullName>
    </alternativeName>
</protein>
<comment type="subcellular location">
    <subcellularLocation>
        <location evidence="1">Cytoplasm</location>
    </subcellularLocation>
</comment>
<dbReference type="InterPro" id="IPR007793">
    <property type="entry name" value="DivIVA_fam"/>
</dbReference>
<feature type="region of interest" description="Disordered" evidence="9">
    <location>
        <begin position="56"/>
        <end position="144"/>
    </location>
</feature>
<dbReference type="RefSeq" id="WP_344343744.1">
    <property type="nucleotide sequence ID" value="NZ_BAAAQT010000006.1"/>
</dbReference>
<accession>A0ABP5MK40</accession>
<evidence type="ECO:0000313" key="10">
    <source>
        <dbReference type="EMBL" id="GAA2174996.1"/>
    </source>
</evidence>
<comment type="similarity">
    <text evidence="2">Belongs to the DivIVA family.</text>
</comment>
<keyword evidence="7" id="KW-0131">Cell cycle</keyword>
<evidence type="ECO:0000256" key="2">
    <source>
        <dbReference type="ARBA" id="ARBA00009008"/>
    </source>
</evidence>
<evidence type="ECO:0000256" key="8">
    <source>
        <dbReference type="ARBA" id="ARBA00031737"/>
    </source>
</evidence>
<dbReference type="Gene3D" id="6.10.250.660">
    <property type="match status" value="1"/>
</dbReference>
<evidence type="ECO:0000256" key="3">
    <source>
        <dbReference type="ARBA" id="ARBA00018787"/>
    </source>
</evidence>
<keyword evidence="6" id="KW-0175">Coiled coil</keyword>
<proteinExistence type="inferred from homology"/>
<evidence type="ECO:0000256" key="5">
    <source>
        <dbReference type="ARBA" id="ARBA00022618"/>
    </source>
</evidence>
<evidence type="ECO:0000313" key="11">
    <source>
        <dbReference type="Proteomes" id="UP001501599"/>
    </source>
</evidence>
<dbReference type="EMBL" id="BAAAQT010000006">
    <property type="protein sequence ID" value="GAA2174996.1"/>
    <property type="molecule type" value="Genomic_DNA"/>
</dbReference>
<dbReference type="Pfam" id="PF05103">
    <property type="entry name" value="DivIVA"/>
    <property type="match status" value="1"/>
</dbReference>
<name>A0ABP5MK40_9MICO</name>
<feature type="compositionally biased region" description="Basic and acidic residues" evidence="9">
    <location>
        <begin position="111"/>
        <end position="127"/>
    </location>
</feature>